<sequence length="79" mass="8241">MRATAASSMALWTCGRGSLRASGTKNCMTWATQAVGTREASCPSATPTPLRGSHTSGGLSTSTRPKLSRIGSGRCRYFS</sequence>
<evidence type="ECO:0000313" key="2">
    <source>
        <dbReference type="EMBL" id="MXU84153.1"/>
    </source>
</evidence>
<name>A0A6B0UD56_IXORI</name>
<organism evidence="2">
    <name type="scientific">Ixodes ricinus</name>
    <name type="common">Common tick</name>
    <name type="synonym">Acarus ricinus</name>
    <dbReference type="NCBI Taxonomy" id="34613"/>
    <lineage>
        <taxon>Eukaryota</taxon>
        <taxon>Metazoa</taxon>
        <taxon>Ecdysozoa</taxon>
        <taxon>Arthropoda</taxon>
        <taxon>Chelicerata</taxon>
        <taxon>Arachnida</taxon>
        <taxon>Acari</taxon>
        <taxon>Parasitiformes</taxon>
        <taxon>Ixodida</taxon>
        <taxon>Ixodoidea</taxon>
        <taxon>Ixodidae</taxon>
        <taxon>Ixodinae</taxon>
        <taxon>Ixodes</taxon>
    </lineage>
</organism>
<dbReference type="AlphaFoldDB" id="A0A6B0UD56"/>
<feature type="region of interest" description="Disordered" evidence="1">
    <location>
        <begin position="38"/>
        <end position="79"/>
    </location>
</feature>
<evidence type="ECO:0000256" key="1">
    <source>
        <dbReference type="SAM" id="MobiDB-lite"/>
    </source>
</evidence>
<protein>
    <submittedName>
        <fullName evidence="2">Uncharacterized protein</fullName>
    </submittedName>
</protein>
<dbReference type="EMBL" id="GIFC01002070">
    <property type="protein sequence ID" value="MXU84153.1"/>
    <property type="molecule type" value="Transcribed_RNA"/>
</dbReference>
<proteinExistence type="predicted"/>
<reference evidence="2" key="1">
    <citation type="submission" date="2019-12" db="EMBL/GenBank/DDBJ databases">
        <title>An insight into the sialome of adult female Ixodes ricinus ticks feeding for 6 days.</title>
        <authorList>
            <person name="Perner J."/>
            <person name="Ribeiro J.M.C."/>
        </authorList>
    </citation>
    <scope>NUCLEOTIDE SEQUENCE</scope>
    <source>
        <strain evidence="2">Semi-engorged</strain>
        <tissue evidence="2">Salivary glands</tissue>
    </source>
</reference>
<accession>A0A6B0UD56</accession>
<feature type="compositionally biased region" description="Low complexity" evidence="1">
    <location>
        <begin position="52"/>
        <end position="63"/>
    </location>
</feature>